<dbReference type="STRING" id="417373.GCA_001570685_00663"/>
<evidence type="ECO:0008006" key="3">
    <source>
        <dbReference type="Google" id="ProtNLM"/>
    </source>
</evidence>
<dbReference type="SUPFAM" id="SSF46689">
    <property type="entry name" value="Homeodomain-like"/>
    <property type="match status" value="1"/>
</dbReference>
<keyword evidence="2" id="KW-1185">Reference proteome</keyword>
<dbReference type="InterPro" id="IPR009057">
    <property type="entry name" value="Homeodomain-like_sf"/>
</dbReference>
<organism evidence="1 2">
    <name type="scientific">Limosilactobacillus equigenerosi DSM 18793 = JCM 14505</name>
    <dbReference type="NCBI Taxonomy" id="1423742"/>
    <lineage>
        <taxon>Bacteria</taxon>
        <taxon>Bacillati</taxon>
        <taxon>Bacillota</taxon>
        <taxon>Bacilli</taxon>
        <taxon>Lactobacillales</taxon>
        <taxon>Lactobacillaceae</taxon>
        <taxon>Limosilactobacillus</taxon>
    </lineage>
</organism>
<gene>
    <name evidence="1" type="ORF">FC21_GL000293</name>
</gene>
<reference evidence="1 2" key="1">
    <citation type="journal article" date="2015" name="Genome Announc.">
        <title>Expanding the biotechnology potential of lactobacilli through comparative genomics of 213 strains and associated genera.</title>
        <authorList>
            <person name="Sun Z."/>
            <person name="Harris H.M."/>
            <person name="McCann A."/>
            <person name="Guo C."/>
            <person name="Argimon S."/>
            <person name="Zhang W."/>
            <person name="Yang X."/>
            <person name="Jeffery I.B."/>
            <person name="Cooney J.C."/>
            <person name="Kagawa T.F."/>
            <person name="Liu W."/>
            <person name="Song Y."/>
            <person name="Salvetti E."/>
            <person name="Wrobel A."/>
            <person name="Rasinkangas P."/>
            <person name="Parkhill J."/>
            <person name="Rea M.C."/>
            <person name="O'Sullivan O."/>
            <person name="Ritari J."/>
            <person name="Douillard F.P."/>
            <person name="Paul Ross R."/>
            <person name="Yang R."/>
            <person name="Briner A.E."/>
            <person name="Felis G.E."/>
            <person name="de Vos W.M."/>
            <person name="Barrangou R."/>
            <person name="Klaenhammer T.R."/>
            <person name="Caufield P.W."/>
            <person name="Cui Y."/>
            <person name="Zhang H."/>
            <person name="O'Toole P.W."/>
        </authorList>
    </citation>
    <scope>NUCLEOTIDE SEQUENCE [LARGE SCALE GENOMIC DNA]</scope>
    <source>
        <strain evidence="1 2">DSM 18793</strain>
    </source>
</reference>
<name>A0A0R1UT38_9LACO</name>
<comment type="caution">
    <text evidence="1">The sequence shown here is derived from an EMBL/GenBank/DDBJ whole genome shotgun (WGS) entry which is preliminary data.</text>
</comment>
<dbReference type="AlphaFoldDB" id="A0A0R1UT38"/>
<evidence type="ECO:0000313" key="1">
    <source>
        <dbReference type="EMBL" id="KRL96294.1"/>
    </source>
</evidence>
<dbReference type="EMBL" id="AZGC01000010">
    <property type="protein sequence ID" value="KRL96294.1"/>
    <property type="molecule type" value="Genomic_DNA"/>
</dbReference>
<sequence length="206" mass="24273">MMDIRTRTTVAKLCAALHDLVQQYEYSELNVSLLTTYAQVSRKSFYQHFTNIDEFFQLINDLVVLGYDKFLNSIRPPYVYRKYYVAIFEYYYRLGPAFHKMFNDLSYQTPLYNMIEQTSNEMFDHFEFFDKKLDQQMVKALGVYITGGSILTVQKMLAANPNQDIDEMMELIYVFATRSLGLVVDLERVIDPDLIAQRANRHIFVP</sequence>
<proteinExistence type="predicted"/>
<dbReference type="PATRIC" id="fig|1423742.4.peg.307"/>
<evidence type="ECO:0000313" key="2">
    <source>
        <dbReference type="Proteomes" id="UP000051084"/>
    </source>
</evidence>
<dbReference type="Proteomes" id="UP000051084">
    <property type="component" value="Unassembled WGS sequence"/>
</dbReference>
<protein>
    <recommendedName>
        <fullName evidence="3">HTH tetR-type domain-containing protein</fullName>
    </recommendedName>
</protein>
<dbReference type="Gene3D" id="1.10.357.10">
    <property type="entry name" value="Tetracycline Repressor, domain 2"/>
    <property type="match status" value="1"/>
</dbReference>
<accession>A0A0R1UT38</accession>